<feature type="domain" description="Xylose isomerase-like TIM barrel" evidence="1">
    <location>
        <begin position="69"/>
        <end position="304"/>
    </location>
</feature>
<sequence>MDLQNQQIDSGFKQIRNPKSAIPNIKYSHMNHWKNIPYRQIDNFREFYYEDKTNSAYYTDWDRILRYQKALGFTGIELAPWDFPEMLPLFGSPKAFKEFAAERGIEVSGMFHLIDKPYDRTHHKQTFEESKQAIDLLVAFGGTQLNSAPINNYYGLGPLSREQVKASAEIITEVGKYATDKGVQIGIHNEFFLAINKENHREYLELTDPRYVHYCLDTAQVALIGEDILEFYETYHDRICTFHLKDTATPRLPDEIRYSRDIEIVDDGTRWFWEPGEGVLDFKGLYHLLKKYQFKGWITIETDGTPDLLASMALSRYYIDSQLNTIYS</sequence>
<gene>
    <name evidence="2" type="ORF">VB776_08465</name>
</gene>
<keyword evidence="2" id="KW-0413">Isomerase</keyword>
<evidence type="ECO:0000259" key="1">
    <source>
        <dbReference type="Pfam" id="PF01261"/>
    </source>
</evidence>
<dbReference type="Proteomes" id="UP001303899">
    <property type="component" value="Unassembled WGS sequence"/>
</dbReference>
<comment type="caution">
    <text evidence="2">The sequence shown here is derived from an EMBL/GenBank/DDBJ whole genome shotgun (WGS) entry which is preliminary data.</text>
</comment>
<dbReference type="InterPro" id="IPR013022">
    <property type="entry name" value="Xyl_isomerase-like_TIM-brl"/>
</dbReference>
<accession>A0ABU5S393</accession>
<reference evidence="2 3" key="1">
    <citation type="submission" date="2023-12" db="EMBL/GenBank/DDBJ databases">
        <title>Novel species of the genus Arcicella isolated from rivers.</title>
        <authorList>
            <person name="Lu H."/>
        </authorList>
    </citation>
    <scope>NUCLEOTIDE SEQUENCE [LARGE SCALE GENOMIC DNA]</scope>
    <source>
        <strain evidence="2 3">DC2W</strain>
    </source>
</reference>
<dbReference type="SUPFAM" id="SSF51658">
    <property type="entry name" value="Xylose isomerase-like"/>
    <property type="match status" value="1"/>
</dbReference>
<dbReference type="GO" id="GO:0016853">
    <property type="term" value="F:isomerase activity"/>
    <property type="evidence" value="ECO:0007669"/>
    <property type="project" value="UniProtKB-KW"/>
</dbReference>
<protein>
    <submittedName>
        <fullName evidence="2">Sugar phosphate isomerase/epimerase</fullName>
    </submittedName>
</protein>
<dbReference type="PANTHER" id="PTHR12110:SF41">
    <property type="entry name" value="INOSOSE DEHYDRATASE"/>
    <property type="match status" value="1"/>
</dbReference>
<dbReference type="InterPro" id="IPR036237">
    <property type="entry name" value="Xyl_isomerase-like_sf"/>
</dbReference>
<dbReference type="InterPro" id="IPR050312">
    <property type="entry name" value="IolE/XylAMocC-like"/>
</dbReference>
<dbReference type="PANTHER" id="PTHR12110">
    <property type="entry name" value="HYDROXYPYRUVATE ISOMERASE"/>
    <property type="match status" value="1"/>
</dbReference>
<dbReference type="Pfam" id="PF01261">
    <property type="entry name" value="AP_endonuc_2"/>
    <property type="match status" value="1"/>
</dbReference>
<evidence type="ECO:0000313" key="3">
    <source>
        <dbReference type="Proteomes" id="UP001303899"/>
    </source>
</evidence>
<keyword evidence="3" id="KW-1185">Reference proteome</keyword>
<evidence type="ECO:0000313" key="2">
    <source>
        <dbReference type="EMBL" id="MEA5402944.1"/>
    </source>
</evidence>
<dbReference type="RefSeq" id="WP_323327990.1">
    <property type="nucleotide sequence ID" value="NZ_JAYGIL010000008.1"/>
</dbReference>
<dbReference type="EMBL" id="JAYGIL010000008">
    <property type="protein sequence ID" value="MEA5402944.1"/>
    <property type="molecule type" value="Genomic_DNA"/>
</dbReference>
<organism evidence="2 3">
    <name type="scientific">Arcicella gelida</name>
    <dbReference type="NCBI Taxonomy" id="2984195"/>
    <lineage>
        <taxon>Bacteria</taxon>
        <taxon>Pseudomonadati</taxon>
        <taxon>Bacteroidota</taxon>
        <taxon>Cytophagia</taxon>
        <taxon>Cytophagales</taxon>
        <taxon>Flectobacillaceae</taxon>
        <taxon>Arcicella</taxon>
    </lineage>
</organism>
<proteinExistence type="predicted"/>
<name>A0ABU5S393_9BACT</name>
<dbReference type="Gene3D" id="3.20.20.150">
    <property type="entry name" value="Divalent-metal-dependent TIM barrel enzymes"/>
    <property type="match status" value="1"/>
</dbReference>